<sequence length="181" mass="21349">MGIKNKIHEGHLHYLTLTVVDWIDVFTRPIYRHIILDSLKFCQERKGLELYAWVLMSNHLHMIAAAKDGFHLSDILRDFKKFTSRSIVTAIQMENESRREWMLHRFQFPANVHSKVINHKFWQDGNEAKEIHSNEFLQQKLDYIHQNPVRAEIVQEPEHYLYSSAIDYAGGKGLLPIILID</sequence>
<protein>
    <submittedName>
        <fullName evidence="2">Transposase</fullName>
    </submittedName>
</protein>
<dbReference type="RefSeq" id="WP_160690686.1">
    <property type="nucleotide sequence ID" value="NZ_CP047897.1"/>
</dbReference>
<dbReference type="InterPro" id="IPR052715">
    <property type="entry name" value="RAYT_transposase"/>
</dbReference>
<dbReference type="SMART" id="SM01321">
    <property type="entry name" value="Y1_Tnp"/>
    <property type="match status" value="1"/>
</dbReference>
<dbReference type="PANTHER" id="PTHR36966">
    <property type="entry name" value="REP-ASSOCIATED TYROSINE TRANSPOSASE"/>
    <property type="match status" value="1"/>
</dbReference>
<dbReference type="AlphaFoldDB" id="A0A6P1NZK8"/>
<accession>A0A6P1NZK8</accession>
<name>A0A6P1NZK8_9BACT</name>
<dbReference type="EMBL" id="CP047897">
    <property type="protein sequence ID" value="QHL87361.1"/>
    <property type="molecule type" value="Genomic_DNA"/>
</dbReference>
<dbReference type="Gene3D" id="3.30.70.1290">
    <property type="entry name" value="Transposase IS200-like"/>
    <property type="match status" value="1"/>
</dbReference>
<reference evidence="2 3" key="1">
    <citation type="submission" date="2020-01" db="EMBL/GenBank/DDBJ databases">
        <authorList>
            <person name="Kim M."/>
        </authorList>
    </citation>
    <scope>NUCLEOTIDE SEQUENCE [LARGE SCALE GENOMIC DNA]</scope>
    <source>
        <strain evidence="2 3">BT10</strain>
    </source>
</reference>
<dbReference type="Pfam" id="PF01797">
    <property type="entry name" value="Y1_Tnp"/>
    <property type="match status" value="1"/>
</dbReference>
<dbReference type="KEGG" id="nib:GU926_07905"/>
<keyword evidence="3" id="KW-1185">Reference proteome</keyword>
<dbReference type="InterPro" id="IPR002686">
    <property type="entry name" value="Transposase_17"/>
</dbReference>
<dbReference type="GO" id="GO:0043565">
    <property type="term" value="F:sequence-specific DNA binding"/>
    <property type="evidence" value="ECO:0007669"/>
    <property type="project" value="TreeGrafter"/>
</dbReference>
<evidence type="ECO:0000259" key="1">
    <source>
        <dbReference type="SMART" id="SM01321"/>
    </source>
</evidence>
<evidence type="ECO:0000313" key="2">
    <source>
        <dbReference type="EMBL" id="QHL87361.1"/>
    </source>
</evidence>
<dbReference type="SUPFAM" id="SSF143422">
    <property type="entry name" value="Transposase IS200-like"/>
    <property type="match status" value="1"/>
</dbReference>
<gene>
    <name evidence="2" type="ORF">GU926_07905</name>
</gene>
<proteinExistence type="predicted"/>
<dbReference type="Proteomes" id="UP000464214">
    <property type="component" value="Chromosome"/>
</dbReference>
<evidence type="ECO:0000313" key="3">
    <source>
        <dbReference type="Proteomes" id="UP000464214"/>
    </source>
</evidence>
<dbReference type="InterPro" id="IPR036515">
    <property type="entry name" value="Transposase_17_sf"/>
</dbReference>
<dbReference type="PANTHER" id="PTHR36966:SF1">
    <property type="entry name" value="REP-ASSOCIATED TYROSINE TRANSPOSASE"/>
    <property type="match status" value="1"/>
</dbReference>
<dbReference type="GO" id="GO:0006313">
    <property type="term" value="P:DNA transposition"/>
    <property type="evidence" value="ECO:0007669"/>
    <property type="project" value="InterPro"/>
</dbReference>
<organism evidence="2 3">
    <name type="scientific">Nibribacter ruber</name>
    <dbReference type="NCBI Taxonomy" id="2698458"/>
    <lineage>
        <taxon>Bacteria</taxon>
        <taxon>Pseudomonadati</taxon>
        <taxon>Bacteroidota</taxon>
        <taxon>Cytophagia</taxon>
        <taxon>Cytophagales</taxon>
        <taxon>Hymenobacteraceae</taxon>
        <taxon>Nibribacter</taxon>
    </lineage>
</organism>
<dbReference type="GO" id="GO:0004803">
    <property type="term" value="F:transposase activity"/>
    <property type="evidence" value="ECO:0007669"/>
    <property type="project" value="InterPro"/>
</dbReference>
<dbReference type="NCBIfam" id="NF047646">
    <property type="entry name" value="REP_Tyr_transpos"/>
    <property type="match status" value="1"/>
</dbReference>
<feature type="domain" description="Transposase IS200-like" evidence="1">
    <location>
        <begin position="8"/>
        <end position="147"/>
    </location>
</feature>